<dbReference type="AlphaFoldDB" id="A0A015JW55"/>
<dbReference type="HOGENOM" id="CLU_2016463_0_0_1"/>
<protein>
    <submittedName>
        <fullName evidence="1">Uncharacterized protein</fullName>
    </submittedName>
</protein>
<sequence>MANPSITALPEAPQRRMARDVYPAVADKWAAALGPWTTQVNDVVTWMGQQVDLVASYPAAAAKSAKDASDSAVAAGQSLLETTNQAKSAAASAAAAQSAQAATEAAAGNPIRLGLLQSIALCF</sequence>
<dbReference type="Proteomes" id="UP000022910">
    <property type="component" value="Unassembled WGS sequence"/>
</dbReference>
<evidence type="ECO:0000313" key="1">
    <source>
        <dbReference type="EMBL" id="EXX71565.1"/>
    </source>
</evidence>
<gene>
    <name evidence="1" type="ORF">RirG_077360</name>
</gene>
<proteinExistence type="predicted"/>
<name>A0A015JW55_RHIIW</name>
<accession>A0A015JW55</accession>
<comment type="caution">
    <text evidence="1">The sequence shown here is derived from an EMBL/GenBank/DDBJ whole genome shotgun (WGS) entry which is preliminary data.</text>
</comment>
<organism evidence="1 2">
    <name type="scientific">Rhizophagus irregularis (strain DAOM 197198w)</name>
    <name type="common">Glomus intraradices</name>
    <dbReference type="NCBI Taxonomy" id="1432141"/>
    <lineage>
        <taxon>Eukaryota</taxon>
        <taxon>Fungi</taxon>
        <taxon>Fungi incertae sedis</taxon>
        <taxon>Mucoromycota</taxon>
        <taxon>Glomeromycotina</taxon>
        <taxon>Glomeromycetes</taxon>
        <taxon>Glomerales</taxon>
        <taxon>Glomeraceae</taxon>
        <taxon>Rhizophagus</taxon>
    </lineage>
</organism>
<dbReference type="EMBL" id="JEMT01016094">
    <property type="protein sequence ID" value="EXX71565.1"/>
    <property type="molecule type" value="Genomic_DNA"/>
</dbReference>
<evidence type="ECO:0000313" key="2">
    <source>
        <dbReference type="Proteomes" id="UP000022910"/>
    </source>
</evidence>
<keyword evidence="2" id="KW-1185">Reference proteome</keyword>
<reference evidence="1 2" key="1">
    <citation type="submission" date="2014-02" db="EMBL/GenBank/DDBJ databases">
        <title>Single nucleus genome sequencing reveals high similarity among nuclei of an endomycorrhizal fungus.</title>
        <authorList>
            <person name="Lin K."/>
            <person name="Geurts R."/>
            <person name="Zhang Z."/>
            <person name="Limpens E."/>
            <person name="Saunders D.G."/>
            <person name="Mu D."/>
            <person name="Pang E."/>
            <person name="Cao H."/>
            <person name="Cha H."/>
            <person name="Lin T."/>
            <person name="Zhou Q."/>
            <person name="Shang Y."/>
            <person name="Li Y."/>
            <person name="Ivanov S."/>
            <person name="Sharma T."/>
            <person name="Velzen R.V."/>
            <person name="Ruijter N.D."/>
            <person name="Aanen D.K."/>
            <person name="Win J."/>
            <person name="Kamoun S."/>
            <person name="Bisseling T."/>
            <person name="Huang S."/>
        </authorList>
    </citation>
    <scope>NUCLEOTIDE SEQUENCE [LARGE SCALE GENOMIC DNA]</scope>
    <source>
        <strain evidence="2">DAOM197198w</strain>
    </source>
</reference>